<proteinExistence type="predicted"/>
<dbReference type="Proteomes" id="UP000823631">
    <property type="component" value="Unassembled WGS sequence"/>
</dbReference>
<evidence type="ECO:0000256" key="1">
    <source>
        <dbReference type="SAM" id="Coils"/>
    </source>
</evidence>
<feature type="compositionally biased region" description="Low complexity" evidence="2">
    <location>
        <begin position="193"/>
        <end position="216"/>
    </location>
</feature>
<feature type="transmembrane region" description="Helical" evidence="3">
    <location>
        <begin position="7"/>
        <end position="30"/>
    </location>
</feature>
<protein>
    <recommendedName>
        <fullName evidence="6">DUF2802 domain-containing protein</fullName>
    </recommendedName>
</protein>
<sequence>MQSYTDLIVLAIIAGALLLLMLLLVFFILLHRRISALEDANEALSSDLTALKLKLSELNNDTAAKTGRLRQENEQLTKRLSALEAQQTFLQKTQDECIDALNELKDKQSSLKAEQEVQQLLIDKHSDPEHETLQQAKELLAQGAALEKVQQITGMPVSELEMLKSVQDSRRRRADAVLASKAEDGIEAEVKDAAAPAAAAAEHAPEAPRSAHAAHSQGSAMQLSDTHEGGTLSVSPAVQAGAAEDSAAAAAFEHIPEVRAEPARPIASWKAREAYGMKSLRSRR</sequence>
<evidence type="ECO:0000256" key="2">
    <source>
        <dbReference type="SAM" id="MobiDB-lite"/>
    </source>
</evidence>
<keyword evidence="3" id="KW-1133">Transmembrane helix</keyword>
<evidence type="ECO:0000313" key="4">
    <source>
        <dbReference type="EMBL" id="MBO8415250.1"/>
    </source>
</evidence>
<name>A0A9D9D9E9_9GAMM</name>
<feature type="region of interest" description="Disordered" evidence="2">
    <location>
        <begin position="260"/>
        <end position="284"/>
    </location>
</feature>
<gene>
    <name evidence="4" type="ORF">IAB19_02585</name>
</gene>
<reference evidence="4" key="1">
    <citation type="submission" date="2020-10" db="EMBL/GenBank/DDBJ databases">
        <authorList>
            <person name="Gilroy R."/>
        </authorList>
    </citation>
    <scope>NUCLEOTIDE SEQUENCE</scope>
    <source>
        <strain evidence="4">17213</strain>
    </source>
</reference>
<keyword evidence="3" id="KW-0472">Membrane</keyword>
<dbReference type="AlphaFoldDB" id="A0A9D9D9E9"/>
<reference evidence="4" key="2">
    <citation type="journal article" date="2021" name="PeerJ">
        <title>Extensive microbial diversity within the chicken gut microbiome revealed by metagenomics and culture.</title>
        <authorList>
            <person name="Gilroy R."/>
            <person name="Ravi A."/>
            <person name="Getino M."/>
            <person name="Pursley I."/>
            <person name="Horton D.L."/>
            <person name="Alikhan N.F."/>
            <person name="Baker D."/>
            <person name="Gharbi K."/>
            <person name="Hall N."/>
            <person name="Watson M."/>
            <person name="Adriaenssens E.M."/>
            <person name="Foster-Nyarko E."/>
            <person name="Jarju S."/>
            <person name="Secka A."/>
            <person name="Antonio M."/>
            <person name="Oren A."/>
            <person name="Chaudhuri R.R."/>
            <person name="La Ragione R."/>
            <person name="Hildebrand F."/>
            <person name="Pallen M.J."/>
        </authorList>
    </citation>
    <scope>NUCLEOTIDE SEQUENCE</scope>
    <source>
        <strain evidence="4">17213</strain>
    </source>
</reference>
<keyword evidence="1" id="KW-0175">Coiled coil</keyword>
<organism evidence="4 5">
    <name type="scientific">Candidatus Avisuccinivibrio stercorigallinarum</name>
    <dbReference type="NCBI Taxonomy" id="2840704"/>
    <lineage>
        <taxon>Bacteria</taxon>
        <taxon>Pseudomonadati</taxon>
        <taxon>Pseudomonadota</taxon>
        <taxon>Gammaproteobacteria</taxon>
        <taxon>Aeromonadales</taxon>
        <taxon>Succinivibrionaceae</taxon>
        <taxon>Succinivibrionaceae incertae sedis</taxon>
        <taxon>Candidatus Avisuccinivibrio</taxon>
    </lineage>
</organism>
<comment type="caution">
    <text evidence="4">The sequence shown here is derived from an EMBL/GenBank/DDBJ whole genome shotgun (WGS) entry which is preliminary data.</text>
</comment>
<evidence type="ECO:0000313" key="5">
    <source>
        <dbReference type="Proteomes" id="UP000823631"/>
    </source>
</evidence>
<dbReference type="EMBL" id="JADINH010000048">
    <property type="protein sequence ID" value="MBO8415250.1"/>
    <property type="molecule type" value="Genomic_DNA"/>
</dbReference>
<evidence type="ECO:0008006" key="6">
    <source>
        <dbReference type="Google" id="ProtNLM"/>
    </source>
</evidence>
<evidence type="ECO:0000256" key="3">
    <source>
        <dbReference type="SAM" id="Phobius"/>
    </source>
</evidence>
<accession>A0A9D9D9E9</accession>
<keyword evidence="3" id="KW-0812">Transmembrane</keyword>
<feature type="region of interest" description="Disordered" evidence="2">
    <location>
        <begin position="189"/>
        <end position="233"/>
    </location>
</feature>
<feature type="coiled-coil region" evidence="1">
    <location>
        <begin position="34"/>
        <end position="110"/>
    </location>
</feature>